<feature type="domain" description="Ig-like" evidence="7">
    <location>
        <begin position="625"/>
        <end position="709"/>
    </location>
</feature>
<feature type="domain" description="Ig-like" evidence="7">
    <location>
        <begin position="712"/>
        <end position="792"/>
    </location>
</feature>
<protein>
    <submittedName>
        <fullName evidence="8">Meckel syndrome type 1 protein</fullName>
    </submittedName>
</protein>
<feature type="compositionally biased region" description="Basic and acidic residues" evidence="6">
    <location>
        <begin position="155"/>
        <end position="169"/>
    </location>
</feature>
<feature type="compositionally biased region" description="Acidic residues" evidence="6">
    <location>
        <begin position="880"/>
        <end position="892"/>
    </location>
</feature>
<evidence type="ECO:0000256" key="3">
    <source>
        <dbReference type="ARBA" id="ARBA00022794"/>
    </source>
</evidence>
<dbReference type="InterPro" id="IPR013783">
    <property type="entry name" value="Ig-like_fold"/>
</dbReference>
<dbReference type="InterPro" id="IPR010796">
    <property type="entry name" value="C2_B9-type_dom"/>
</dbReference>
<evidence type="ECO:0000256" key="6">
    <source>
        <dbReference type="SAM" id="MobiDB-lite"/>
    </source>
</evidence>
<dbReference type="InterPro" id="IPR003599">
    <property type="entry name" value="Ig_sub"/>
</dbReference>
<dbReference type="PANTHER" id="PTHR12968:SF4">
    <property type="entry name" value="TECTONIC-LIKE COMPLEX MEMBER MKS1"/>
    <property type="match status" value="1"/>
</dbReference>
<evidence type="ECO:0000256" key="4">
    <source>
        <dbReference type="ARBA" id="ARBA00023212"/>
    </source>
</evidence>
<dbReference type="InterPro" id="IPR003598">
    <property type="entry name" value="Ig_sub2"/>
</dbReference>
<feature type="compositionally biased region" description="Polar residues" evidence="6">
    <location>
        <begin position="837"/>
        <end position="851"/>
    </location>
</feature>
<keyword evidence="4" id="KW-0206">Cytoskeleton</keyword>
<feature type="region of interest" description="Disordered" evidence="6">
    <location>
        <begin position="558"/>
        <end position="580"/>
    </location>
</feature>
<name>A0A061S9X6_9CHLO</name>
<dbReference type="SUPFAM" id="SSF48726">
    <property type="entry name" value="Immunoglobulin"/>
    <property type="match status" value="3"/>
</dbReference>
<dbReference type="InterPro" id="IPR036179">
    <property type="entry name" value="Ig-like_dom_sf"/>
</dbReference>
<evidence type="ECO:0000256" key="1">
    <source>
        <dbReference type="ARBA" id="ARBA00004120"/>
    </source>
</evidence>
<feature type="compositionally biased region" description="Low complexity" evidence="6">
    <location>
        <begin position="858"/>
        <end position="877"/>
    </location>
</feature>
<keyword evidence="5" id="KW-0966">Cell projection</keyword>
<dbReference type="GO" id="GO:0060271">
    <property type="term" value="P:cilium assembly"/>
    <property type="evidence" value="ECO:0007669"/>
    <property type="project" value="TreeGrafter"/>
</dbReference>
<dbReference type="Pfam" id="PF07162">
    <property type="entry name" value="B9-C2"/>
    <property type="match status" value="1"/>
</dbReference>
<keyword evidence="3" id="KW-0970">Cilium biogenesis/degradation</keyword>
<organism evidence="8">
    <name type="scientific">Tetraselmis sp. GSL018</name>
    <dbReference type="NCBI Taxonomy" id="582737"/>
    <lineage>
        <taxon>Eukaryota</taxon>
        <taxon>Viridiplantae</taxon>
        <taxon>Chlorophyta</taxon>
        <taxon>core chlorophytes</taxon>
        <taxon>Chlorodendrophyceae</taxon>
        <taxon>Chlorodendrales</taxon>
        <taxon>Chlorodendraceae</taxon>
        <taxon>Tetraselmis</taxon>
    </lineage>
</organism>
<dbReference type="PANTHER" id="PTHR12968">
    <property type="entry name" value="B9 DOMAIN-CONTAINING"/>
    <property type="match status" value="1"/>
</dbReference>
<dbReference type="Pfam" id="PF07679">
    <property type="entry name" value="I-set"/>
    <property type="match status" value="3"/>
</dbReference>
<evidence type="ECO:0000313" key="8">
    <source>
        <dbReference type="EMBL" id="JAC81977.1"/>
    </source>
</evidence>
<sequence length="992" mass="109981">MFKTVHYRSVDPIQNLKIKITLCRKTGLNTGQNLQETTQDEKSPKQGENKRRGLFGKLKRRNKQDEEDKGTQEEHDDGEVEAKPPEEQTEEDSGAEKEAARHQTEDAPETEERLPPELVRQAVIGWQQKIHSSREVARALADELEDGPRGLPNPRDVRRSQNSPKKQEQLRSLANASLQSIYRDSIRRTERYSSSGFEADLIFTYTNADEFSERDEMDRTVTTSRLEHLNPLVAAMRSFPQQMNQVLRSQVMYIMADCGERAGTGEPLEKPLAVVKAYPDGSFSMRPGFNRKDAEGNMIDDPFEFEDENGAQWQYTIENAAKTCTTAEEKRTEQLMKEHSERARMLRKPVRGMAFERPPGISPDALRLVFLGEIVAARDFPQDHLWVEYSVHCDPDVWDVQGSGPQGELRGATQVSQCVRYPGDPGIAQLPYRVAHFSHPIELQFVSQGDLLPSKWPVIYFQVNTYDAWGRYTVQGYTWLSLHCVGRGGCSAHSLATWRPLGSVQDRLHGFFVGGSAELKDMTYAGVPRDFQGGFLSKFGFKSETSGTLKVRAYAMRQQRRPDAQPNRPRPIPAARSPKGLNIERRRQLLDLRQVVDRARRRLEEVRGGSVVVRGEALEAMAHPPELVKDAEPQEWEVEEGGMAGFSIRAKGRGYLRYSWHFNGKPLEVETADTQSLFLRDVQQSDQGEYFCVVANADGKVTSRSARLIVVPSLGFLEQPDPRLQFNEGQTATVSVKAKGKAPLSYQWQKDGKPLRFDESCTSPDLVISDLGPSDSGLYRCEISNEGASELSEPCRLHVAGDSQSQKVSNRKAQQEAGGVEGSPSLDGEDGPGGASTDDTAGQSEAGQSVGASAVERGSASGSQADAQAGPVHASGSEGDGNDDDDDEEEEGAEKPMVVKLRPRDATVHVGESVEFRVTAVGTPPLQYQWMLNGTEMPGEQEPQLALMSANAEDSGEYSCRVSNRFGEATSEVGRLHVEGAEDAVRGFEADD</sequence>
<feature type="compositionally biased region" description="Basic and acidic residues" evidence="6">
    <location>
        <begin position="39"/>
        <end position="51"/>
    </location>
</feature>
<dbReference type="CDD" id="cd00096">
    <property type="entry name" value="Ig"/>
    <property type="match status" value="3"/>
</dbReference>
<reference evidence="8" key="1">
    <citation type="submission" date="2014-05" db="EMBL/GenBank/DDBJ databases">
        <title>The transcriptome of the halophilic microalga Tetraselmis sp. GSL018 isolated from the Great Salt Lake, Utah.</title>
        <authorList>
            <person name="Jinkerson R.E."/>
            <person name="D'Adamo S."/>
            <person name="Posewitz M.C."/>
        </authorList>
    </citation>
    <scope>NUCLEOTIDE SEQUENCE</scope>
    <source>
        <strain evidence="8">GSL018</strain>
    </source>
</reference>
<feature type="compositionally biased region" description="Basic residues" evidence="6">
    <location>
        <begin position="52"/>
        <end position="62"/>
    </location>
</feature>
<dbReference type="AlphaFoldDB" id="A0A061S9X6"/>
<dbReference type="PROSITE" id="PS51381">
    <property type="entry name" value="C2_B9"/>
    <property type="match status" value="1"/>
</dbReference>
<feature type="domain" description="Ig-like" evidence="7">
    <location>
        <begin position="896"/>
        <end position="974"/>
    </location>
</feature>
<proteinExistence type="predicted"/>
<dbReference type="SMART" id="SM00409">
    <property type="entry name" value="IG"/>
    <property type="match status" value="3"/>
</dbReference>
<evidence type="ECO:0000256" key="2">
    <source>
        <dbReference type="ARBA" id="ARBA00022490"/>
    </source>
</evidence>
<keyword evidence="2" id="KW-0963">Cytoplasm</keyword>
<feature type="region of interest" description="Disordered" evidence="6">
    <location>
        <begin position="33"/>
        <end position="116"/>
    </location>
</feature>
<feature type="compositionally biased region" description="Basic and acidic residues" evidence="6">
    <location>
        <begin position="94"/>
        <end position="115"/>
    </location>
</feature>
<accession>A0A061S9X6</accession>
<feature type="compositionally biased region" description="Basic and acidic residues" evidence="6">
    <location>
        <begin position="63"/>
        <end position="73"/>
    </location>
</feature>
<dbReference type="InterPro" id="IPR013098">
    <property type="entry name" value="Ig_I-set"/>
</dbReference>
<dbReference type="EMBL" id="GBEZ01003139">
    <property type="protein sequence ID" value="JAC81977.1"/>
    <property type="molecule type" value="Transcribed_RNA"/>
</dbReference>
<feature type="compositionally biased region" description="Polar residues" evidence="6">
    <location>
        <begin position="802"/>
        <end position="812"/>
    </location>
</feature>
<dbReference type="SMART" id="SM00408">
    <property type="entry name" value="IGc2"/>
    <property type="match status" value="3"/>
</dbReference>
<gene>
    <name evidence="8" type="ORF">TSPGSL018_6714</name>
</gene>
<dbReference type="InterPro" id="IPR007110">
    <property type="entry name" value="Ig-like_dom"/>
</dbReference>
<feature type="region of interest" description="Disordered" evidence="6">
    <location>
        <begin position="143"/>
        <end position="171"/>
    </location>
</feature>
<dbReference type="Gene3D" id="2.60.40.10">
    <property type="entry name" value="Immunoglobulins"/>
    <property type="match status" value="3"/>
</dbReference>
<dbReference type="PROSITE" id="PS50835">
    <property type="entry name" value="IG_LIKE"/>
    <property type="match status" value="3"/>
</dbReference>
<comment type="subcellular location">
    <subcellularLocation>
        <location evidence="1">Cytoplasm</location>
        <location evidence="1">Cytoskeleton</location>
        <location evidence="1">Cilium basal body</location>
    </subcellularLocation>
</comment>
<dbReference type="GO" id="GO:0036038">
    <property type="term" value="C:MKS complex"/>
    <property type="evidence" value="ECO:0007669"/>
    <property type="project" value="TreeGrafter"/>
</dbReference>
<feature type="region of interest" description="Disordered" evidence="6">
    <location>
        <begin position="800"/>
        <end position="899"/>
    </location>
</feature>
<evidence type="ECO:0000259" key="7">
    <source>
        <dbReference type="PROSITE" id="PS50835"/>
    </source>
</evidence>
<evidence type="ECO:0000256" key="5">
    <source>
        <dbReference type="ARBA" id="ARBA00023273"/>
    </source>
</evidence>